<dbReference type="STRING" id="1328760.A0A165F9M8"/>
<dbReference type="EMBL" id="KV407462">
    <property type="protein sequence ID" value="KZF20741.1"/>
    <property type="molecule type" value="Genomic_DNA"/>
</dbReference>
<dbReference type="InParanoid" id="A0A165F9M8"/>
<dbReference type="AlphaFoldDB" id="A0A165F9M8"/>
<keyword evidence="2" id="KW-1185">Reference proteome</keyword>
<gene>
    <name evidence="1" type="ORF">L228DRAFT_178307</name>
</gene>
<dbReference type="GeneID" id="28894676"/>
<dbReference type="Proteomes" id="UP000076632">
    <property type="component" value="Unassembled WGS sequence"/>
</dbReference>
<evidence type="ECO:0000313" key="1">
    <source>
        <dbReference type="EMBL" id="KZF20741.1"/>
    </source>
</evidence>
<dbReference type="RefSeq" id="XP_018186296.1">
    <property type="nucleotide sequence ID" value="XM_018329539.1"/>
</dbReference>
<reference evidence="1 2" key="1">
    <citation type="journal article" date="2016" name="Fungal Biol.">
        <title>The genome of Xylona heveae provides a window into fungal endophytism.</title>
        <authorList>
            <person name="Gazis R."/>
            <person name="Kuo A."/>
            <person name="Riley R."/>
            <person name="LaButti K."/>
            <person name="Lipzen A."/>
            <person name="Lin J."/>
            <person name="Amirebrahimi M."/>
            <person name="Hesse C.N."/>
            <person name="Spatafora J.W."/>
            <person name="Henrissat B."/>
            <person name="Hainaut M."/>
            <person name="Grigoriev I.V."/>
            <person name="Hibbett D.S."/>
        </authorList>
    </citation>
    <scope>NUCLEOTIDE SEQUENCE [LARGE SCALE GENOMIC DNA]</scope>
    <source>
        <strain evidence="1 2">TC161</strain>
    </source>
</reference>
<sequence>MMLDKSATRFYNFLRQTLRPLGQQRQQQGLSNRFEASLLHLYSTVEMMCSAFFDEDSVVADPEWSQTMCTIASYVPLTVVEKTGVFDSILARLLRLKKQSGEWLHEIRLAPMEILQAPIGGGLESEPFNKYPSTENAPQSNKELGRRFVLEAWNLRQACQEATPFLWTRNKDQPKPNTLYYHCSMILISRLFIDPLWALLDIDLPVLPQQSVKEHALEALRFAEWWLPTAKFGAVFAVPGLTAISLELNALEQRQRVRRLFQLIADKGFAVASVAESDVALAWSAVPCRF</sequence>
<organism evidence="1 2">
    <name type="scientific">Xylona heveae (strain CBS 132557 / TC161)</name>
    <dbReference type="NCBI Taxonomy" id="1328760"/>
    <lineage>
        <taxon>Eukaryota</taxon>
        <taxon>Fungi</taxon>
        <taxon>Dikarya</taxon>
        <taxon>Ascomycota</taxon>
        <taxon>Pezizomycotina</taxon>
        <taxon>Xylonomycetes</taxon>
        <taxon>Xylonales</taxon>
        <taxon>Xylonaceae</taxon>
        <taxon>Xylona</taxon>
    </lineage>
</organism>
<proteinExistence type="predicted"/>
<evidence type="ECO:0008006" key="3">
    <source>
        <dbReference type="Google" id="ProtNLM"/>
    </source>
</evidence>
<accession>A0A165F9M8</accession>
<name>A0A165F9M8_XYLHT</name>
<protein>
    <recommendedName>
        <fullName evidence="3">Transcription factor domain-containing protein</fullName>
    </recommendedName>
</protein>
<dbReference type="OrthoDB" id="4794000at2759"/>
<evidence type="ECO:0000313" key="2">
    <source>
        <dbReference type="Proteomes" id="UP000076632"/>
    </source>
</evidence>
<dbReference type="OMA" id="MCTIASY"/>